<feature type="domain" description="Helix-turn-helix" evidence="1">
    <location>
        <begin position="38"/>
        <end position="86"/>
    </location>
</feature>
<dbReference type="NCBIfam" id="TIGR01764">
    <property type="entry name" value="excise"/>
    <property type="match status" value="1"/>
</dbReference>
<sequence length="107" mass="12624">MENPFEIIIEKLTAIETRISSIENRLLISNAVLDLEVMSLNQLCNHYDLTKSFVYKKTHNREIPHYKKGKRLVFKKDEIDAWLLKNKVKTMADLQREATKYSISKIK</sequence>
<protein>
    <submittedName>
        <fullName evidence="2">DNA binding domain-containing protein, excisionase family</fullName>
    </submittedName>
</protein>
<dbReference type="RefSeq" id="WP_090123922.1">
    <property type="nucleotide sequence ID" value="NZ_FNNJ01000006.1"/>
</dbReference>
<dbReference type="OrthoDB" id="597977at2"/>
<gene>
    <name evidence="2" type="ORF">SAMN05444411_106210</name>
</gene>
<organism evidence="2 3">
    <name type="scientific">Lutibacter oricola</name>
    <dbReference type="NCBI Taxonomy" id="762486"/>
    <lineage>
        <taxon>Bacteria</taxon>
        <taxon>Pseudomonadati</taxon>
        <taxon>Bacteroidota</taxon>
        <taxon>Flavobacteriia</taxon>
        <taxon>Flavobacteriales</taxon>
        <taxon>Flavobacteriaceae</taxon>
        <taxon>Lutibacter</taxon>
    </lineage>
</organism>
<accession>A0A1H3CPL8</accession>
<reference evidence="2 3" key="1">
    <citation type="submission" date="2016-10" db="EMBL/GenBank/DDBJ databases">
        <authorList>
            <person name="de Groot N.N."/>
        </authorList>
    </citation>
    <scope>NUCLEOTIDE SEQUENCE [LARGE SCALE GENOMIC DNA]</scope>
    <source>
        <strain evidence="2 3">DSM 24956</strain>
    </source>
</reference>
<dbReference type="EMBL" id="FNNJ01000006">
    <property type="protein sequence ID" value="SDX55514.1"/>
    <property type="molecule type" value="Genomic_DNA"/>
</dbReference>
<dbReference type="STRING" id="762486.SAMN05444411_106210"/>
<dbReference type="InterPro" id="IPR010093">
    <property type="entry name" value="SinI_DNA-bd"/>
</dbReference>
<keyword evidence="3" id="KW-1185">Reference proteome</keyword>
<dbReference type="Pfam" id="PF12728">
    <property type="entry name" value="HTH_17"/>
    <property type="match status" value="1"/>
</dbReference>
<evidence type="ECO:0000313" key="3">
    <source>
        <dbReference type="Proteomes" id="UP000199595"/>
    </source>
</evidence>
<name>A0A1H3CPL8_9FLAO</name>
<proteinExistence type="predicted"/>
<evidence type="ECO:0000313" key="2">
    <source>
        <dbReference type="EMBL" id="SDX55514.1"/>
    </source>
</evidence>
<dbReference type="AlphaFoldDB" id="A0A1H3CPL8"/>
<dbReference type="InterPro" id="IPR041657">
    <property type="entry name" value="HTH_17"/>
</dbReference>
<dbReference type="Proteomes" id="UP000199595">
    <property type="component" value="Unassembled WGS sequence"/>
</dbReference>
<evidence type="ECO:0000259" key="1">
    <source>
        <dbReference type="Pfam" id="PF12728"/>
    </source>
</evidence>
<dbReference type="GO" id="GO:0003677">
    <property type="term" value="F:DNA binding"/>
    <property type="evidence" value="ECO:0007669"/>
    <property type="project" value="InterPro"/>
</dbReference>